<comment type="caution">
    <text evidence="1">The sequence shown here is derived from an EMBL/GenBank/DDBJ whole genome shotgun (WGS) entry which is preliminary data.</text>
</comment>
<dbReference type="AlphaFoldDB" id="A0A397STE1"/>
<keyword evidence="2" id="KW-1185">Reference proteome</keyword>
<reference evidence="1 2" key="1">
    <citation type="submission" date="2018-06" db="EMBL/GenBank/DDBJ databases">
        <title>Comparative genomics reveals the genomic features of Rhizophagus irregularis, R. cerebriforme, R. diaphanum and Gigaspora rosea, and their symbiotic lifestyle signature.</title>
        <authorList>
            <person name="Morin E."/>
            <person name="San Clemente H."/>
            <person name="Chen E.C.H."/>
            <person name="De La Providencia I."/>
            <person name="Hainaut M."/>
            <person name="Kuo A."/>
            <person name="Kohler A."/>
            <person name="Murat C."/>
            <person name="Tang N."/>
            <person name="Roy S."/>
            <person name="Loubradou J."/>
            <person name="Henrissat B."/>
            <person name="Grigoriev I.V."/>
            <person name="Corradi N."/>
            <person name="Roux C."/>
            <person name="Martin F.M."/>
        </authorList>
    </citation>
    <scope>NUCLEOTIDE SEQUENCE [LARGE SCALE GENOMIC DNA]</scope>
    <source>
        <strain evidence="1 2">DAOM 227022</strain>
    </source>
</reference>
<dbReference type="EMBL" id="QKYT01000221">
    <property type="protein sequence ID" value="RIA89383.1"/>
    <property type="molecule type" value="Genomic_DNA"/>
</dbReference>
<name>A0A397STE1_9GLOM</name>
<dbReference type="Proteomes" id="UP000265703">
    <property type="component" value="Unassembled WGS sequence"/>
</dbReference>
<protein>
    <submittedName>
        <fullName evidence="1">Uncharacterized protein</fullName>
    </submittedName>
</protein>
<gene>
    <name evidence="1" type="ORF">C1645_851054</name>
</gene>
<evidence type="ECO:0000313" key="1">
    <source>
        <dbReference type="EMBL" id="RIA89383.1"/>
    </source>
</evidence>
<sequence>MKQRQMLNDLKGNNSSSNSLSNFNLVADHILMVMHHEKLLVDTSLSEKLIPEGYQRIGSQRINSKGILLGSYGIPENRKEIECQKVISVNNCSLSRDLSDVLNESGSKKISDIRISITPMSQTNVSKARAQSKLTYDCSYFYNKILDQYPNLYRECSSEILIIMGLLMRHHAESRERPSAYYAN</sequence>
<evidence type="ECO:0000313" key="2">
    <source>
        <dbReference type="Proteomes" id="UP000265703"/>
    </source>
</evidence>
<proteinExistence type="predicted"/>
<accession>A0A397STE1</accession>
<organism evidence="1 2">
    <name type="scientific">Glomus cerebriforme</name>
    <dbReference type="NCBI Taxonomy" id="658196"/>
    <lineage>
        <taxon>Eukaryota</taxon>
        <taxon>Fungi</taxon>
        <taxon>Fungi incertae sedis</taxon>
        <taxon>Mucoromycota</taxon>
        <taxon>Glomeromycotina</taxon>
        <taxon>Glomeromycetes</taxon>
        <taxon>Glomerales</taxon>
        <taxon>Glomeraceae</taxon>
        <taxon>Glomus</taxon>
    </lineage>
</organism>